<organism evidence="7 8">
    <name type="scientific">Candidatus Anaerotruncus excrementipullorum</name>
    <dbReference type="NCBI Taxonomy" id="2838465"/>
    <lineage>
        <taxon>Bacteria</taxon>
        <taxon>Bacillati</taxon>
        <taxon>Bacillota</taxon>
        <taxon>Clostridia</taxon>
        <taxon>Eubacteriales</taxon>
        <taxon>Oscillospiraceae</taxon>
        <taxon>Anaerotruncus</taxon>
    </lineage>
</organism>
<name>A0A9D1WP64_9FIRM</name>
<dbReference type="GO" id="GO:0003700">
    <property type="term" value="F:DNA-binding transcription factor activity"/>
    <property type="evidence" value="ECO:0007669"/>
    <property type="project" value="InterPro"/>
</dbReference>
<reference evidence="7" key="2">
    <citation type="submission" date="2021-04" db="EMBL/GenBank/DDBJ databases">
        <authorList>
            <person name="Gilroy R."/>
        </authorList>
    </citation>
    <scope>NUCLEOTIDE SEQUENCE</scope>
    <source>
        <strain evidence="7">CHK188-5543</strain>
    </source>
</reference>
<feature type="region of interest" description="Disordered" evidence="5">
    <location>
        <begin position="308"/>
        <end position="362"/>
    </location>
</feature>
<comment type="similarity">
    <text evidence="1">Belongs to the LysR transcriptional regulatory family.</text>
</comment>
<dbReference type="PRINTS" id="PR00039">
    <property type="entry name" value="HTHLYSR"/>
</dbReference>
<keyword evidence="3" id="KW-0238">DNA-binding</keyword>
<dbReference type="FunFam" id="1.10.10.10:FF:000001">
    <property type="entry name" value="LysR family transcriptional regulator"/>
    <property type="match status" value="1"/>
</dbReference>
<keyword evidence="2" id="KW-0805">Transcription regulation</keyword>
<protein>
    <submittedName>
        <fullName evidence="7">LysR family transcriptional regulator</fullName>
    </submittedName>
</protein>
<dbReference type="InterPro" id="IPR005119">
    <property type="entry name" value="LysR_subst-bd"/>
</dbReference>
<dbReference type="Gene3D" id="1.10.10.10">
    <property type="entry name" value="Winged helix-like DNA-binding domain superfamily/Winged helix DNA-binding domain"/>
    <property type="match status" value="1"/>
</dbReference>
<dbReference type="Gene3D" id="3.40.190.10">
    <property type="entry name" value="Periplasmic binding protein-like II"/>
    <property type="match status" value="2"/>
</dbReference>
<evidence type="ECO:0000313" key="8">
    <source>
        <dbReference type="Proteomes" id="UP000886800"/>
    </source>
</evidence>
<sequence length="362" mass="39988">MTLQQLRYVVEVFHCSSITAAAQKLFISQPSLSKAVRELEEELGITIFERSRTGASFTAEGIELLTYAQSILEQAASMTAHFAKKEADEALRLSISSQHYIFLIDAMIDFLNQQLAQAPRYTVNIREGKTSQVISDVLEQRSQLGVLYVSNSTRHFMRQLLLKHGLEFHPLGEFSSHVYLRASHPLAAEQMLSAAQLTPYPCVCYDQGGDSLNFSEEVDLPDMAKSIYVTDRSTMLSIIRNTDAYTTGSGCLLPHIISPGIVTIPLRGGDDRMQVGWIRQKGAASPPELEQFIRLMEGSLEKVLHQNGFTGGRRLPAGPDPAAETGRQFRPPFGGEGNPPTRPWPPARPGAHCPAAFWPPPP</sequence>
<comment type="caution">
    <text evidence="7">The sequence shown here is derived from an EMBL/GenBank/DDBJ whole genome shotgun (WGS) entry which is preliminary data.</text>
</comment>
<dbReference type="EMBL" id="DXES01000004">
    <property type="protein sequence ID" value="HIX64643.1"/>
    <property type="molecule type" value="Genomic_DNA"/>
</dbReference>
<dbReference type="AlphaFoldDB" id="A0A9D1WP64"/>
<evidence type="ECO:0000259" key="6">
    <source>
        <dbReference type="PROSITE" id="PS50931"/>
    </source>
</evidence>
<dbReference type="GO" id="GO:0003677">
    <property type="term" value="F:DNA binding"/>
    <property type="evidence" value="ECO:0007669"/>
    <property type="project" value="UniProtKB-KW"/>
</dbReference>
<dbReference type="InterPro" id="IPR036388">
    <property type="entry name" value="WH-like_DNA-bd_sf"/>
</dbReference>
<accession>A0A9D1WP64</accession>
<dbReference type="InterPro" id="IPR000847">
    <property type="entry name" value="LysR_HTH_N"/>
</dbReference>
<dbReference type="SUPFAM" id="SSF46785">
    <property type="entry name" value="Winged helix' DNA-binding domain"/>
    <property type="match status" value="1"/>
</dbReference>
<dbReference type="PANTHER" id="PTHR30346:SF0">
    <property type="entry name" value="HCA OPERON TRANSCRIPTIONAL ACTIVATOR HCAR"/>
    <property type="match status" value="1"/>
</dbReference>
<dbReference type="Pfam" id="PF00126">
    <property type="entry name" value="HTH_1"/>
    <property type="match status" value="1"/>
</dbReference>
<dbReference type="PROSITE" id="PS50931">
    <property type="entry name" value="HTH_LYSR"/>
    <property type="match status" value="1"/>
</dbReference>
<dbReference type="Proteomes" id="UP000886800">
    <property type="component" value="Unassembled WGS sequence"/>
</dbReference>
<proteinExistence type="inferred from homology"/>
<dbReference type="CDD" id="cd05466">
    <property type="entry name" value="PBP2_LTTR_substrate"/>
    <property type="match status" value="1"/>
</dbReference>
<evidence type="ECO:0000256" key="5">
    <source>
        <dbReference type="SAM" id="MobiDB-lite"/>
    </source>
</evidence>
<feature type="domain" description="HTH lysR-type" evidence="6">
    <location>
        <begin position="1"/>
        <end position="58"/>
    </location>
</feature>
<evidence type="ECO:0000256" key="2">
    <source>
        <dbReference type="ARBA" id="ARBA00023015"/>
    </source>
</evidence>
<gene>
    <name evidence="7" type="ORF">H9736_00180</name>
</gene>
<dbReference type="InterPro" id="IPR036390">
    <property type="entry name" value="WH_DNA-bd_sf"/>
</dbReference>
<evidence type="ECO:0000313" key="7">
    <source>
        <dbReference type="EMBL" id="HIX64643.1"/>
    </source>
</evidence>
<reference evidence="7" key="1">
    <citation type="journal article" date="2021" name="PeerJ">
        <title>Extensive microbial diversity within the chicken gut microbiome revealed by metagenomics and culture.</title>
        <authorList>
            <person name="Gilroy R."/>
            <person name="Ravi A."/>
            <person name="Getino M."/>
            <person name="Pursley I."/>
            <person name="Horton D.L."/>
            <person name="Alikhan N.F."/>
            <person name="Baker D."/>
            <person name="Gharbi K."/>
            <person name="Hall N."/>
            <person name="Watson M."/>
            <person name="Adriaenssens E.M."/>
            <person name="Foster-Nyarko E."/>
            <person name="Jarju S."/>
            <person name="Secka A."/>
            <person name="Antonio M."/>
            <person name="Oren A."/>
            <person name="Chaudhuri R.R."/>
            <person name="La Ragione R."/>
            <person name="Hildebrand F."/>
            <person name="Pallen M.J."/>
        </authorList>
    </citation>
    <scope>NUCLEOTIDE SEQUENCE</scope>
    <source>
        <strain evidence="7">CHK188-5543</strain>
    </source>
</reference>
<evidence type="ECO:0000256" key="4">
    <source>
        <dbReference type="ARBA" id="ARBA00023163"/>
    </source>
</evidence>
<evidence type="ECO:0000256" key="1">
    <source>
        <dbReference type="ARBA" id="ARBA00009437"/>
    </source>
</evidence>
<dbReference type="Pfam" id="PF03466">
    <property type="entry name" value="LysR_substrate"/>
    <property type="match status" value="1"/>
</dbReference>
<dbReference type="PANTHER" id="PTHR30346">
    <property type="entry name" value="TRANSCRIPTIONAL DUAL REGULATOR HCAR-RELATED"/>
    <property type="match status" value="1"/>
</dbReference>
<dbReference type="GO" id="GO:0032993">
    <property type="term" value="C:protein-DNA complex"/>
    <property type="evidence" value="ECO:0007669"/>
    <property type="project" value="TreeGrafter"/>
</dbReference>
<dbReference type="SUPFAM" id="SSF53850">
    <property type="entry name" value="Periplasmic binding protein-like II"/>
    <property type="match status" value="1"/>
</dbReference>
<evidence type="ECO:0000256" key="3">
    <source>
        <dbReference type="ARBA" id="ARBA00023125"/>
    </source>
</evidence>
<keyword evidence="4" id="KW-0804">Transcription</keyword>